<evidence type="ECO:0000256" key="12">
    <source>
        <dbReference type="SAM" id="MobiDB-lite"/>
    </source>
</evidence>
<keyword evidence="10 15" id="KW-0503">Monooxygenase</keyword>
<keyword evidence="8 15" id="KW-0560">Oxidoreductase</keyword>
<organism evidence="15 16">
    <name type="scientific">Roseovarius aestuarii</name>
    <dbReference type="NCBI Taxonomy" id="475083"/>
    <lineage>
        <taxon>Bacteria</taxon>
        <taxon>Pseudomonadati</taxon>
        <taxon>Pseudomonadota</taxon>
        <taxon>Alphaproteobacteria</taxon>
        <taxon>Rhodobacterales</taxon>
        <taxon>Roseobacteraceae</taxon>
        <taxon>Roseovarius</taxon>
    </lineage>
</organism>
<evidence type="ECO:0000256" key="3">
    <source>
        <dbReference type="ARBA" id="ARBA00022475"/>
    </source>
</evidence>
<evidence type="ECO:0000256" key="1">
    <source>
        <dbReference type="ARBA" id="ARBA00004429"/>
    </source>
</evidence>
<keyword evidence="9" id="KW-0408">Iron</keyword>
<gene>
    <name evidence="15" type="primary">alkB_2</name>
    <name evidence="15" type="ORF">ROA7745_03646</name>
</gene>
<evidence type="ECO:0000313" key="16">
    <source>
        <dbReference type="Proteomes" id="UP000193224"/>
    </source>
</evidence>
<evidence type="ECO:0000256" key="4">
    <source>
        <dbReference type="ARBA" id="ARBA00022519"/>
    </source>
</evidence>
<evidence type="ECO:0000256" key="5">
    <source>
        <dbReference type="ARBA" id="ARBA00022692"/>
    </source>
</evidence>
<keyword evidence="3" id="KW-1003">Cell membrane</keyword>
<dbReference type="InterPro" id="IPR033885">
    <property type="entry name" value="AlkB/XylM"/>
</dbReference>
<dbReference type="GO" id="GO:0006629">
    <property type="term" value="P:lipid metabolic process"/>
    <property type="evidence" value="ECO:0007669"/>
    <property type="project" value="InterPro"/>
</dbReference>
<comment type="similarity">
    <text evidence="2">Belongs to the fatty acid desaturase type 1 family. AlkB subfamily.</text>
</comment>
<dbReference type="CDD" id="cd03512">
    <property type="entry name" value="Alkane-hydroxylase"/>
    <property type="match status" value="1"/>
</dbReference>
<dbReference type="PANTHER" id="PTHR38674">
    <property type="entry name" value="ALKANE 1-MONOOXYGENASE 1"/>
    <property type="match status" value="1"/>
</dbReference>
<dbReference type="OrthoDB" id="4759734at2"/>
<feature type="region of interest" description="Disordered" evidence="12">
    <location>
        <begin position="374"/>
        <end position="398"/>
    </location>
</feature>
<evidence type="ECO:0000313" key="15">
    <source>
        <dbReference type="EMBL" id="SMC13786.1"/>
    </source>
</evidence>
<keyword evidence="5 13" id="KW-0812">Transmembrane</keyword>
<keyword evidence="7 13" id="KW-1133">Transmembrane helix</keyword>
<feature type="domain" description="Fatty acid desaturase" evidence="14">
    <location>
        <begin position="97"/>
        <end position="299"/>
    </location>
</feature>
<dbReference type="AlphaFoldDB" id="A0A1X7BVW0"/>
<reference evidence="15 16" key="1">
    <citation type="submission" date="2017-03" db="EMBL/GenBank/DDBJ databases">
        <authorList>
            <person name="Afonso C.L."/>
            <person name="Miller P.J."/>
            <person name="Scott M.A."/>
            <person name="Spackman E."/>
            <person name="Goraichik I."/>
            <person name="Dimitrov K.M."/>
            <person name="Suarez D.L."/>
            <person name="Swayne D.E."/>
        </authorList>
    </citation>
    <scope>NUCLEOTIDE SEQUENCE [LARGE SCALE GENOMIC DNA]</scope>
    <source>
        <strain evidence="15 16">CECT 7745</strain>
    </source>
</reference>
<feature type="transmembrane region" description="Helical" evidence="13">
    <location>
        <begin position="64"/>
        <end position="83"/>
    </location>
</feature>
<evidence type="ECO:0000256" key="7">
    <source>
        <dbReference type="ARBA" id="ARBA00022989"/>
    </source>
</evidence>
<name>A0A1X7BVW0_9RHOB</name>
<keyword evidence="16" id="KW-1185">Reference proteome</keyword>
<evidence type="ECO:0000256" key="9">
    <source>
        <dbReference type="ARBA" id="ARBA00023004"/>
    </source>
</evidence>
<protein>
    <submittedName>
        <fullName evidence="15">Alkane 1-monooxygenase</fullName>
        <ecNumber evidence="15">1.14.15.3</ecNumber>
    </submittedName>
</protein>
<evidence type="ECO:0000259" key="14">
    <source>
        <dbReference type="Pfam" id="PF00487"/>
    </source>
</evidence>
<evidence type="ECO:0000256" key="13">
    <source>
        <dbReference type="SAM" id="Phobius"/>
    </source>
</evidence>
<evidence type="ECO:0000256" key="6">
    <source>
        <dbReference type="ARBA" id="ARBA00022723"/>
    </source>
</evidence>
<dbReference type="GO" id="GO:0004497">
    <property type="term" value="F:monooxygenase activity"/>
    <property type="evidence" value="ECO:0007669"/>
    <property type="project" value="UniProtKB-KW"/>
</dbReference>
<evidence type="ECO:0000256" key="10">
    <source>
        <dbReference type="ARBA" id="ARBA00023033"/>
    </source>
</evidence>
<proteinExistence type="inferred from homology"/>
<dbReference type="EMBL" id="FWXB01000016">
    <property type="protein sequence ID" value="SMC13786.1"/>
    <property type="molecule type" value="Genomic_DNA"/>
</dbReference>
<dbReference type="Proteomes" id="UP000193224">
    <property type="component" value="Unassembled WGS sequence"/>
</dbReference>
<dbReference type="GO" id="GO:0046872">
    <property type="term" value="F:metal ion binding"/>
    <property type="evidence" value="ECO:0007669"/>
    <property type="project" value="UniProtKB-KW"/>
</dbReference>
<evidence type="ECO:0000256" key="11">
    <source>
        <dbReference type="ARBA" id="ARBA00023136"/>
    </source>
</evidence>
<dbReference type="EC" id="1.14.15.3" evidence="15"/>
<keyword evidence="4" id="KW-0997">Cell inner membrane</keyword>
<accession>A0A1X7BVW0</accession>
<sequence length="398" mass="43560">MLLFAIATLCPFLLIAAAIAWGGIWAWGSLAFLTLLAFSLDRLAPEEIENAPPDAEFPASNNLLVLLGLSHLAILPLSVWAVAGQSGLSLLDRAVIAVAVSILLGQISHPVAHELIHKSTRSKHLLGQLVYSSMLFGHHASAHLRVHHVYVGNDADPNSARLGESFYSFVLRTWPAGFMAGLHAENRLRKGQPLVQHPYVLYLTVASAVIIGAYVGAGLPGLSALVVIAIYSQLQILMSDYVQHYGLRRYALADGRLEPIGPQHSWNAPHWFTSAMTLNAPRHSDHHMAPSRPYPALQLDEDKMPCLPYSLPVMAGIALVPPFWRRVMDARCLRWHPVWTEPTQVTSRDIPPAVLAHAKSGSVPRAVLAVSEHANTHPDPAHDRHRNDRAVRRPDDGG</sequence>
<dbReference type="Pfam" id="PF00487">
    <property type="entry name" value="FA_desaturase"/>
    <property type="match status" value="1"/>
</dbReference>
<evidence type="ECO:0000256" key="8">
    <source>
        <dbReference type="ARBA" id="ARBA00023002"/>
    </source>
</evidence>
<keyword evidence="6" id="KW-0479">Metal-binding</keyword>
<dbReference type="GO" id="GO:0005886">
    <property type="term" value="C:plasma membrane"/>
    <property type="evidence" value="ECO:0007669"/>
    <property type="project" value="UniProtKB-SubCell"/>
</dbReference>
<dbReference type="RefSeq" id="WP_085801714.1">
    <property type="nucleotide sequence ID" value="NZ_FWXB01000016.1"/>
</dbReference>
<keyword evidence="11 13" id="KW-0472">Membrane</keyword>
<evidence type="ECO:0000256" key="2">
    <source>
        <dbReference type="ARBA" id="ARBA00010823"/>
    </source>
</evidence>
<dbReference type="PANTHER" id="PTHR38674:SF1">
    <property type="entry name" value="ALKANE 1-MONOOXYGENASE 1"/>
    <property type="match status" value="1"/>
</dbReference>
<dbReference type="InterPro" id="IPR005804">
    <property type="entry name" value="FA_desaturase_dom"/>
</dbReference>
<comment type="subcellular location">
    <subcellularLocation>
        <location evidence="1">Cell inner membrane</location>
        <topology evidence="1">Multi-pass membrane protein</topology>
    </subcellularLocation>
</comment>
<feature type="transmembrane region" description="Helical" evidence="13">
    <location>
        <begin position="199"/>
        <end position="231"/>
    </location>
</feature>